<evidence type="ECO:0000259" key="1">
    <source>
        <dbReference type="PROSITE" id="PS51186"/>
    </source>
</evidence>
<reference evidence="2 3" key="1">
    <citation type="submission" date="2021-01" db="EMBL/GenBank/DDBJ databases">
        <title>Genome Sequencing of Type Strains.</title>
        <authorList>
            <person name="Lemaire J.F."/>
            <person name="Inderbitzin P."/>
            <person name="Collins S.B."/>
            <person name="Wespe N."/>
            <person name="Knight-Connoni V."/>
        </authorList>
    </citation>
    <scope>NUCLEOTIDE SEQUENCE [LARGE SCALE GENOMIC DNA]</scope>
    <source>
        <strain evidence="2 3">DSM 23009</strain>
    </source>
</reference>
<dbReference type="PANTHER" id="PTHR47237">
    <property type="entry name" value="SLL0310 PROTEIN"/>
    <property type="match status" value="1"/>
</dbReference>
<protein>
    <submittedName>
        <fullName evidence="2">GNAT family N-acetyltransferase</fullName>
    </submittedName>
</protein>
<proteinExistence type="predicted"/>
<evidence type="ECO:0000313" key="2">
    <source>
        <dbReference type="EMBL" id="MBN3555687.1"/>
    </source>
</evidence>
<organism evidence="2 3">
    <name type="scientific">Fictibacillus nanhaiensis</name>
    <dbReference type="NCBI Taxonomy" id="742169"/>
    <lineage>
        <taxon>Bacteria</taxon>
        <taxon>Bacillati</taxon>
        <taxon>Bacillota</taxon>
        <taxon>Bacilli</taxon>
        <taxon>Bacillales</taxon>
        <taxon>Fictibacillaceae</taxon>
        <taxon>Fictibacillus</taxon>
    </lineage>
</organism>
<dbReference type="SUPFAM" id="SSF55729">
    <property type="entry name" value="Acyl-CoA N-acyltransferases (Nat)"/>
    <property type="match status" value="1"/>
</dbReference>
<dbReference type="InterPro" id="IPR041496">
    <property type="entry name" value="YitH/HolE_GNAT"/>
</dbReference>
<dbReference type="RefSeq" id="WP_205726487.1">
    <property type="nucleotide sequence ID" value="NZ_JAFHKR010000039.1"/>
</dbReference>
<dbReference type="Proteomes" id="UP001296923">
    <property type="component" value="Unassembled WGS sequence"/>
</dbReference>
<dbReference type="PROSITE" id="PS51186">
    <property type="entry name" value="GNAT"/>
    <property type="match status" value="1"/>
</dbReference>
<dbReference type="PANTHER" id="PTHR47237:SF2">
    <property type="entry name" value="BLL4206 PROTEIN"/>
    <property type="match status" value="1"/>
</dbReference>
<dbReference type="InterPro" id="IPR016181">
    <property type="entry name" value="Acyl_CoA_acyltransferase"/>
</dbReference>
<dbReference type="EMBL" id="JAFHKR010000039">
    <property type="protein sequence ID" value="MBN3555687.1"/>
    <property type="molecule type" value="Genomic_DNA"/>
</dbReference>
<dbReference type="CDD" id="cd04301">
    <property type="entry name" value="NAT_SF"/>
    <property type="match status" value="1"/>
</dbReference>
<accession>A0ABS2ZWF8</accession>
<dbReference type="Gene3D" id="3.40.630.90">
    <property type="match status" value="1"/>
</dbReference>
<name>A0ABS2ZWF8_9BACL</name>
<comment type="caution">
    <text evidence="2">The sequence shown here is derived from an EMBL/GenBank/DDBJ whole genome shotgun (WGS) entry which is preliminary data.</text>
</comment>
<gene>
    <name evidence="2" type="ORF">JYA63_15525</name>
</gene>
<dbReference type="InterPro" id="IPR052729">
    <property type="entry name" value="Acyl/Acetyltrans_Enzymes"/>
</dbReference>
<sequence>MITKDAAALKVERFDHNDVSGLIELSSSVGWDYDEGEINTILLSGNIYGHKNPKGKIVSSAAIIPYDTNLASIGMVIVHPEYRGLGLGKQVTKTCMDRVSKNTSIMLISTKEGKPLYEKLGFRTVDVVHKFLCENFKHNPFDRTAEFALEHFQTDDFQKVRELDAASFGDQRSTFLRNRIKQSKQCMVIKNQYNDIVGFGLSIQGLMNLIIGPIVAPDHKIAATLVKALAFNHKGNLRIDVPSSHPNFMTLLNQCGFEKVNEPPIMLKNSAKMPSRNQELYGIAAQVFG</sequence>
<dbReference type="Pfam" id="PF13673">
    <property type="entry name" value="Acetyltransf_10"/>
    <property type="match status" value="1"/>
</dbReference>
<feature type="domain" description="N-acetyltransferase" evidence="1">
    <location>
        <begin position="9"/>
        <end position="146"/>
    </location>
</feature>
<dbReference type="Pfam" id="PF18014">
    <property type="entry name" value="Acetyltransf_18"/>
    <property type="match status" value="1"/>
</dbReference>
<dbReference type="Gene3D" id="3.40.630.30">
    <property type="match status" value="1"/>
</dbReference>
<keyword evidence="3" id="KW-1185">Reference proteome</keyword>
<dbReference type="InterPro" id="IPR000182">
    <property type="entry name" value="GNAT_dom"/>
</dbReference>
<evidence type="ECO:0000313" key="3">
    <source>
        <dbReference type="Proteomes" id="UP001296923"/>
    </source>
</evidence>